<feature type="transmembrane region" description="Helical" evidence="8">
    <location>
        <begin position="154"/>
        <end position="174"/>
    </location>
</feature>
<dbReference type="NCBIfam" id="TIGR03173">
    <property type="entry name" value="pbuX"/>
    <property type="match status" value="1"/>
</dbReference>
<dbReference type="GO" id="GO:0005886">
    <property type="term" value="C:plasma membrane"/>
    <property type="evidence" value="ECO:0007669"/>
    <property type="project" value="UniProtKB-SubCell"/>
</dbReference>
<dbReference type="GeneID" id="34217051"/>
<dbReference type="Proteomes" id="UP000221918">
    <property type="component" value="Unassembled WGS sequence"/>
</dbReference>
<feature type="transmembrane region" description="Helical" evidence="8">
    <location>
        <begin position="338"/>
        <end position="356"/>
    </location>
</feature>
<accession>A0A2A8GSQ4</accession>
<evidence type="ECO:0000256" key="8">
    <source>
        <dbReference type="SAM" id="Phobius"/>
    </source>
</evidence>
<evidence type="ECO:0000313" key="12">
    <source>
        <dbReference type="Proteomes" id="UP001248134"/>
    </source>
</evidence>
<keyword evidence="3" id="KW-0813">Transport</keyword>
<evidence type="ECO:0000256" key="5">
    <source>
        <dbReference type="ARBA" id="ARBA00022692"/>
    </source>
</evidence>
<reference evidence="10 11" key="1">
    <citation type="submission" date="2017-09" db="EMBL/GenBank/DDBJ databases">
        <title>Large-scale bioinformatics analysis of Bacillus genomes uncovers conserved roles of natural products in bacterial physiology.</title>
        <authorList>
            <consortium name="Agbiome Team Llc"/>
            <person name="Bleich R.M."/>
            <person name="Grubbs K.J."/>
            <person name="Santa Maria K.C."/>
            <person name="Allen S.E."/>
            <person name="Farag S."/>
            <person name="Shank E.A."/>
            <person name="Bowers A."/>
        </authorList>
    </citation>
    <scope>NUCLEOTIDE SEQUENCE [LARGE SCALE GENOMIC DNA]</scope>
    <source>
        <strain evidence="10 11">AFS037265</strain>
    </source>
</reference>
<organism evidence="9 12">
    <name type="scientific">Bacillus pseudomycoides</name>
    <dbReference type="NCBI Taxonomy" id="64104"/>
    <lineage>
        <taxon>Bacteria</taxon>
        <taxon>Bacillati</taxon>
        <taxon>Bacillota</taxon>
        <taxon>Bacilli</taxon>
        <taxon>Bacillales</taxon>
        <taxon>Bacillaceae</taxon>
        <taxon>Bacillus</taxon>
        <taxon>Bacillus cereus group</taxon>
    </lineage>
</organism>
<dbReference type="PANTHER" id="PTHR42810">
    <property type="entry name" value="PURINE PERMEASE C1399.01C-RELATED"/>
    <property type="match status" value="1"/>
</dbReference>
<protein>
    <submittedName>
        <fullName evidence="9">Xanthine permease</fullName>
    </submittedName>
</protein>
<evidence type="ECO:0000256" key="2">
    <source>
        <dbReference type="ARBA" id="ARBA00008821"/>
    </source>
</evidence>
<dbReference type="PANTHER" id="PTHR42810:SF4">
    <property type="entry name" value="URIC ACID TRANSPORTER UACT"/>
    <property type="match status" value="1"/>
</dbReference>
<feature type="transmembrane region" description="Helical" evidence="8">
    <location>
        <begin position="186"/>
        <end position="209"/>
    </location>
</feature>
<feature type="transmembrane region" description="Helical" evidence="8">
    <location>
        <begin position="402"/>
        <end position="419"/>
    </location>
</feature>
<reference evidence="9" key="2">
    <citation type="submission" date="2019-07" db="EMBL/GenBank/DDBJ databases">
        <title>Phylogenomic Reclassification of ATCC Bacillus Strains and Various Taxa within the Genus Bacillus.</title>
        <authorList>
            <person name="Riojas M.A."/>
            <person name="Frank A.M."/>
            <person name="Fenn S.L."/>
            <person name="King S.P."/>
            <person name="Brower S.M."/>
            <person name="Hazbon M.H."/>
        </authorList>
    </citation>
    <scope>NUCLEOTIDE SEQUENCE</scope>
    <source>
        <strain evidence="9">NR-12239</strain>
    </source>
</reference>
<evidence type="ECO:0000256" key="6">
    <source>
        <dbReference type="ARBA" id="ARBA00022989"/>
    </source>
</evidence>
<comment type="caution">
    <text evidence="9">The sequence shown here is derived from an EMBL/GenBank/DDBJ whole genome shotgun (WGS) entry which is preliminary data.</text>
</comment>
<dbReference type="InterPro" id="IPR006043">
    <property type="entry name" value="NCS2"/>
</dbReference>
<evidence type="ECO:0000313" key="11">
    <source>
        <dbReference type="Proteomes" id="UP000221918"/>
    </source>
</evidence>
<evidence type="ECO:0000256" key="7">
    <source>
        <dbReference type="ARBA" id="ARBA00023136"/>
    </source>
</evidence>
<feature type="transmembrane region" description="Helical" evidence="8">
    <location>
        <begin position="368"/>
        <end position="390"/>
    </location>
</feature>
<keyword evidence="7 8" id="KW-0472">Membrane</keyword>
<dbReference type="PROSITE" id="PS01116">
    <property type="entry name" value="XANTH_URACIL_PERMASE"/>
    <property type="match status" value="1"/>
</dbReference>
<keyword evidence="5 8" id="KW-0812">Transmembrane</keyword>
<feature type="transmembrane region" description="Helical" evidence="8">
    <location>
        <begin position="229"/>
        <end position="253"/>
    </location>
</feature>
<name>A0A2A8GSQ4_9BACI</name>
<dbReference type="EMBL" id="VLYX01000011">
    <property type="protein sequence ID" value="MDR4326884.1"/>
    <property type="molecule type" value="Genomic_DNA"/>
</dbReference>
<dbReference type="InterPro" id="IPR006042">
    <property type="entry name" value="Xan_ur_permease"/>
</dbReference>
<feature type="transmembrane region" description="Helical" evidence="8">
    <location>
        <begin position="94"/>
        <end position="113"/>
    </location>
</feature>
<evidence type="ECO:0000313" key="9">
    <source>
        <dbReference type="EMBL" id="MDR4326884.1"/>
    </source>
</evidence>
<comment type="subcellular location">
    <subcellularLocation>
        <location evidence="1">Cell membrane</location>
        <topology evidence="1">Multi-pass membrane protein</topology>
    </subcellularLocation>
</comment>
<accession>A0A2C0VLL6</accession>
<comment type="similarity">
    <text evidence="2">Belongs to the nucleobase:cation symporter-2 (NCS2) (TC 2.A.40) family.</text>
</comment>
<feature type="transmembrane region" description="Helical" evidence="8">
    <location>
        <begin position="68"/>
        <end position="88"/>
    </location>
</feature>
<dbReference type="GO" id="GO:0042907">
    <property type="term" value="F:xanthine transmembrane transporter activity"/>
    <property type="evidence" value="ECO:0007669"/>
    <property type="project" value="TreeGrafter"/>
</dbReference>
<evidence type="ECO:0000256" key="4">
    <source>
        <dbReference type="ARBA" id="ARBA00022475"/>
    </source>
</evidence>
<dbReference type="AlphaFoldDB" id="A0A2A8GSQ4"/>
<feature type="transmembrane region" description="Helical" evidence="8">
    <location>
        <begin position="120"/>
        <end position="142"/>
    </location>
</feature>
<proteinExistence type="inferred from homology"/>
<evidence type="ECO:0000313" key="10">
    <source>
        <dbReference type="EMBL" id="PHE90680.1"/>
    </source>
</evidence>
<keyword evidence="4" id="KW-1003">Cell membrane</keyword>
<dbReference type="RefSeq" id="WP_003196428.1">
    <property type="nucleotide sequence ID" value="NZ_CM000743.1"/>
</dbReference>
<evidence type="ECO:0000256" key="1">
    <source>
        <dbReference type="ARBA" id="ARBA00004651"/>
    </source>
</evidence>
<feature type="transmembrane region" description="Helical" evidence="8">
    <location>
        <begin position="12"/>
        <end position="35"/>
    </location>
</feature>
<evidence type="ECO:0000256" key="3">
    <source>
        <dbReference type="ARBA" id="ARBA00022448"/>
    </source>
</evidence>
<dbReference type="NCBIfam" id="TIGR00801">
    <property type="entry name" value="ncs2"/>
    <property type="match status" value="1"/>
</dbReference>
<feature type="transmembrane region" description="Helical" evidence="8">
    <location>
        <begin position="307"/>
        <end position="332"/>
    </location>
</feature>
<dbReference type="Pfam" id="PF00860">
    <property type="entry name" value="Xan_ur_permease"/>
    <property type="match status" value="1"/>
</dbReference>
<accession>C3AJT4</accession>
<dbReference type="EMBL" id="NUTL01000115">
    <property type="protein sequence ID" value="PHE90680.1"/>
    <property type="molecule type" value="Genomic_DNA"/>
</dbReference>
<dbReference type="NCBIfam" id="NF037981">
    <property type="entry name" value="NCS2_1"/>
    <property type="match status" value="1"/>
</dbReference>
<sequence length="440" mass="46629">MKQHPFKIASLGVQHMLAMYAGAIIVPLIVGGGLGLNQRELTYLVSIDLLMCGVATILQALSNRFFGIGLPVVLGCTFTAVGPMIAIGKQYGVSSIYGAIIAAGLFVVIFAKLFGKLVKLFPPVVTGSVVTVIGVTLVPAAINDMAGGVGSKDFGSLENLALAFGVLLFIIIMYRFFDGFIRSISILLGLLFGTIIAAFMGKVSLQAVGEAEWFHGIQPFYFGTPTFELTPVITMILVACVGIVEATGVYFALSDICNKKIGEKELTKGYRAEGLAMILGGIFNAFPYTTYSQNVGLVQLTGVRNRVIIYTCGGMLIVLGFIPKIAAITTIIPKPVLGGAMLAMFGMVMAYGIKMLSSVDFAKQENLLIVACSVGIGLGVTVVPTLFSQLPESIRILTDNGIVLGSASAVLLNIVFNMIPQRKAKTKEEQIPMQSAVTEA</sequence>
<keyword evidence="6 8" id="KW-1133">Transmembrane helix</keyword>
<gene>
    <name evidence="9" type="primary">pbuX</name>
    <name evidence="10" type="ORF">COF81_23585</name>
    <name evidence="9" type="ORF">FOS08_13305</name>
</gene>
<dbReference type="InterPro" id="IPR017588">
    <property type="entry name" value="UacT-like"/>
</dbReference>
<dbReference type="Proteomes" id="UP001248134">
    <property type="component" value="Unassembled WGS sequence"/>
</dbReference>